<feature type="transmembrane region" description="Helical" evidence="19">
    <location>
        <begin position="300"/>
        <end position="329"/>
    </location>
</feature>
<proteinExistence type="inferred from homology"/>
<evidence type="ECO:0000256" key="5">
    <source>
        <dbReference type="ARBA" id="ARBA00022617"/>
    </source>
</evidence>
<evidence type="ECO:0000256" key="6">
    <source>
        <dbReference type="ARBA" id="ARBA00022630"/>
    </source>
</evidence>
<evidence type="ECO:0000256" key="17">
    <source>
        <dbReference type="ARBA" id="ARBA00066905"/>
    </source>
</evidence>
<evidence type="ECO:0000256" key="16">
    <source>
        <dbReference type="ARBA" id="ARBA00050970"/>
    </source>
</evidence>
<dbReference type="InterPro" id="IPR039261">
    <property type="entry name" value="FNR_nucleotide-bd"/>
</dbReference>
<sequence length="755" mass="83471">MAHEREPLLQQRQTGAANAASAKGSSSAPATAAALPSLARTVLKFLMWAVFLTWAAGIFLYPTKPVQAVFSKWVRLTKESMFGIAGGIFLAFSAPILIIALLAYVYISFFQSEHVVEKKKLRSLSFRLWTFPVLVDGPFGVVSAVEFIGIVLFITFVFYSMTYYAVESVSLVSKFDLPSMTESELILDVIGARLGAVGLFCMLFLFLPVARGSVLLRLIDIPFEHATRYHVWLGHLASHYGSLYIAWLVLCDLMMREWKEVGVANLPGVISLSAGLLMWVTSLHPVRKRFFELFFYTHQLYVVFIVFLAFHVGDFIFSIFAGAVFLFMLDRFLRFWQSRAKVDIISAACRPCGTVELVFSKPPGLRYNALSFIFIQVRELSFLQWHPFSVSSSPMDGRYHMSVLIKVLGTWTEKLRNIITDVQEKNRGDSELQCGRMTACVEGPYGHESPYHLMYENLILVAGGIGISPFLAILSDIIHRIEEGKQCMPKNVLVLWSVKKSKELSLLSAVDAQTISSSVSDKLQLDMQAFVTQESLPPLEDGIVVDDQKVPGMFVKNGTTMSGLVGTGDNFWAAAYFVASTLGFLLAYTLVHVYYVKPHNVVAWWYRGLLFMLCMVAGVALPGGLVVLLWHVSEKQRLEGDKWDAVTATASHSPHAEQTGPAAAAGGGDDAVPSVSLAALRTTRYGCRPNFEAEFAAFAERAGDAADVGVLVCGPQGLQTSVARECRERNLRRGGGAEKSRSGAVFHFNSHSFDL</sequence>
<gene>
    <name evidence="21" type="ORF">NCGR_LOCUS46884</name>
</gene>
<evidence type="ECO:0000256" key="2">
    <source>
        <dbReference type="ARBA" id="ARBA00004141"/>
    </source>
</evidence>
<dbReference type="PROSITE" id="PS51384">
    <property type="entry name" value="FAD_FR"/>
    <property type="match status" value="1"/>
</dbReference>
<evidence type="ECO:0000256" key="3">
    <source>
        <dbReference type="ARBA" id="ARBA00006278"/>
    </source>
</evidence>
<keyword evidence="7 19" id="KW-0812">Transmembrane</keyword>
<evidence type="ECO:0000256" key="11">
    <source>
        <dbReference type="ARBA" id="ARBA00023002"/>
    </source>
</evidence>
<evidence type="ECO:0000256" key="7">
    <source>
        <dbReference type="ARBA" id="ARBA00022692"/>
    </source>
</evidence>
<dbReference type="SUPFAM" id="SSF52343">
    <property type="entry name" value="Ferredoxin reductase-like, C-terminal NADP-linked domain"/>
    <property type="match status" value="1"/>
</dbReference>
<dbReference type="InterPro" id="IPR017938">
    <property type="entry name" value="Riboflavin_synthase-like_b-brl"/>
</dbReference>
<feature type="transmembrane region" description="Helical" evidence="19">
    <location>
        <begin position="571"/>
        <end position="596"/>
    </location>
</feature>
<dbReference type="AlphaFoldDB" id="A0A811R249"/>
<keyword evidence="5" id="KW-0349">Heme</keyword>
<feature type="transmembrane region" description="Helical" evidence="19">
    <location>
        <begin position="185"/>
        <end position="209"/>
    </location>
</feature>
<keyword evidence="10 19" id="KW-1133">Transmembrane helix</keyword>
<dbReference type="Gene3D" id="3.40.50.80">
    <property type="entry name" value="Nucleotide-binding domain of ferredoxin-NADP reductase (FNR) module"/>
    <property type="match status" value="2"/>
</dbReference>
<dbReference type="GO" id="GO:0005886">
    <property type="term" value="C:plasma membrane"/>
    <property type="evidence" value="ECO:0007669"/>
    <property type="project" value="TreeGrafter"/>
</dbReference>
<dbReference type="CDD" id="cd06186">
    <property type="entry name" value="NOX_Duox_like_FAD_NADP"/>
    <property type="match status" value="1"/>
</dbReference>
<dbReference type="GO" id="GO:0046872">
    <property type="term" value="F:metal ion binding"/>
    <property type="evidence" value="ECO:0007669"/>
    <property type="project" value="UniProtKB-KW"/>
</dbReference>
<dbReference type="InterPro" id="IPR013112">
    <property type="entry name" value="FAD-bd_8"/>
</dbReference>
<keyword evidence="13" id="KW-0520">NAD</keyword>
<evidence type="ECO:0000256" key="13">
    <source>
        <dbReference type="ARBA" id="ARBA00023027"/>
    </source>
</evidence>
<dbReference type="Pfam" id="PF08030">
    <property type="entry name" value="NAD_binding_6"/>
    <property type="match status" value="1"/>
</dbReference>
<comment type="subcellular location">
    <subcellularLocation>
        <location evidence="2">Membrane</location>
        <topology evidence="2">Multi-pass membrane protein</topology>
    </subcellularLocation>
</comment>
<dbReference type="EMBL" id="CAJGYO010000012">
    <property type="protein sequence ID" value="CAD6263579.1"/>
    <property type="molecule type" value="Genomic_DNA"/>
</dbReference>
<comment type="similarity">
    <text evidence="3">Belongs to the ferric reductase (FRE) family.</text>
</comment>
<organism evidence="21 22">
    <name type="scientific">Miscanthus lutarioriparius</name>
    <dbReference type="NCBI Taxonomy" id="422564"/>
    <lineage>
        <taxon>Eukaryota</taxon>
        <taxon>Viridiplantae</taxon>
        <taxon>Streptophyta</taxon>
        <taxon>Embryophyta</taxon>
        <taxon>Tracheophyta</taxon>
        <taxon>Spermatophyta</taxon>
        <taxon>Magnoliopsida</taxon>
        <taxon>Liliopsida</taxon>
        <taxon>Poales</taxon>
        <taxon>Poaceae</taxon>
        <taxon>PACMAD clade</taxon>
        <taxon>Panicoideae</taxon>
        <taxon>Andropogonodae</taxon>
        <taxon>Andropogoneae</taxon>
        <taxon>Saccharinae</taxon>
        <taxon>Miscanthus</taxon>
    </lineage>
</organism>
<reference evidence="21" key="1">
    <citation type="submission" date="2020-10" db="EMBL/GenBank/DDBJ databases">
        <authorList>
            <person name="Han B."/>
            <person name="Lu T."/>
            <person name="Zhao Q."/>
            <person name="Huang X."/>
            <person name="Zhao Y."/>
        </authorList>
    </citation>
    <scope>NUCLEOTIDE SEQUENCE</scope>
</reference>
<accession>A0A811R249</accession>
<evidence type="ECO:0000256" key="14">
    <source>
        <dbReference type="ARBA" id="ARBA00023065"/>
    </source>
</evidence>
<evidence type="ECO:0000256" key="19">
    <source>
        <dbReference type="SAM" id="Phobius"/>
    </source>
</evidence>
<evidence type="ECO:0000256" key="12">
    <source>
        <dbReference type="ARBA" id="ARBA00023004"/>
    </source>
</evidence>
<keyword evidence="15 19" id="KW-0472">Membrane</keyword>
<dbReference type="InterPro" id="IPR017927">
    <property type="entry name" value="FAD-bd_FR_type"/>
</dbReference>
<evidence type="ECO:0000256" key="8">
    <source>
        <dbReference type="ARBA" id="ARBA00022723"/>
    </source>
</evidence>
<feature type="region of interest" description="Disordered" evidence="18">
    <location>
        <begin position="648"/>
        <end position="669"/>
    </location>
</feature>
<dbReference type="FunFam" id="3.40.50.80:FF:000050">
    <property type="entry name" value="Ferric reduction oxidase 6"/>
    <property type="match status" value="1"/>
</dbReference>
<dbReference type="Pfam" id="PF01794">
    <property type="entry name" value="Ferric_reduct"/>
    <property type="match status" value="1"/>
</dbReference>
<dbReference type="EC" id="1.16.1.7" evidence="17"/>
<evidence type="ECO:0000256" key="18">
    <source>
        <dbReference type="SAM" id="MobiDB-lite"/>
    </source>
</evidence>
<evidence type="ECO:0000256" key="9">
    <source>
        <dbReference type="ARBA" id="ARBA00022827"/>
    </source>
</evidence>
<dbReference type="Proteomes" id="UP000604825">
    <property type="component" value="Unassembled WGS sequence"/>
</dbReference>
<evidence type="ECO:0000313" key="21">
    <source>
        <dbReference type="EMBL" id="CAD6263579.1"/>
    </source>
</evidence>
<keyword evidence="9" id="KW-0274">FAD</keyword>
<evidence type="ECO:0000256" key="10">
    <source>
        <dbReference type="ARBA" id="ARBA00022989"/>
    </source>
</evidence>
<dbReference type="InterPro" id="IPR050369">
    <property type="entry name" value="RBOH/FRE"/>
</dbReference>
<dbReference type="SUPFAM" id="SSF63380">
    <property type="entry name" value="Riboflavin synthase domain-like"/>
    <property type="match status" value="1"/>
</dbReference>
<keyword evidence="14" id="KW-0406">Ion transport</keyword>
<name>A0A811R249_9POAL</name>
<dbReference type="PANTHER" id="PTHR11972">
    <property type="entry name" value="NADPH OXIDASE"/>
    <property type="match status" value="1"/>
</dbReference>
<feature type="transmembrane region" description="Helical" evidence="19">
    <location>
        <begin position="45"/>
        <end position="61"/>
    </location>
</feature>
<feature type="transmembrane region" description="Helical" evidence="19">
    <location>
        <begin position="262"/>
        <end position="280"/>
    </location>
</feature>
<keyword evidence="6" id="KW-0285">Flavoprotein</keyword>
<feature type="transmembrane region" description="Helical" evidence="19">
    <location>
        <begin position="139"/>
        <end position="164"/>
    </location>
</feature>
<dbReference type="Pfam" id="PF08022">
    <property type="entry name" value="FAD_binding_8"/>
    <property type="match status" value="1"/>
</dbReference>
<evidence type="ECO:0000313" key="22">
    <source>
        <dbReference type="Proteomes" id="UP000604825"/>
    </source>
</evidence>
<dbReference type="InterPro" id="IPR013121">
    <property type="entry name" value="Fe_red_NAD-bd_6"/>
</dbReference>
<evidence type="ECO:0000256" key="15">
    <source>
        <dbReference type="ARBA" id="ARBA00023136"/>
    </source>
</evidence>
<comment type="catalytic activity">
    <reaction evidence="16">
        <text>2 a Fe(II)-siderophore + NAD(+) + H(+) = 2 a Fe(III)-siderophore + NADH</text>
        <dbReference type="Rhea" id="RHEA:15061"/>
        <dbReference type="Rhea" id="RHEA-COMP:11342"/>
        <dbReference type="Rhea" id="RHEA-COMP:11344"/>
        <dbReference type="ChEBI" id="CHEBI:15378"/>
        <dbReference type="ChEBI" id="CHEBI:29033"/>
        <dbReference type="ChEBI" id="CHEBI:29034"/>
        <dbReference type="ChEBI" id="CHEBI:57540"/>
        <dbReference type="ChEBI" id="CHEBI:57945"/>
        <dbReference type="EC" id="1.16.1.7"/>
    </reaction>
</comment>
<dbReference type="GO" id="GO:0006811">
    <property type="term" value="P:monoatomic ion transport"/>
    <property type="evidence" value="ECO:0007669"/>
    <property type="project" value="UniProtKB-KW"/>
</dbReference>
<comment type="cofactor">
    <cofactor evidence="1">
        <name>FAD</name>
        <dbReference type="ChEBI" id="CHEBI:57692"/>
    </cofactor>
</comment>
<dbReference type="FunFam" id="3.40.50.80:FF:000036">
    <property type="entry name" value="Ferric reduction oxidase 6"/>
    <property type="match status" value="1"/>
</dbReference>
<protein>
    <recommendedName>
        <fullName evidence="17">ferric-chelate reductase (NADH)</fullName>
        <ecNumber evidence="17">1.16.1.7</ecNumber>
    </recommendedName>
</protein>
<evidence type="ECO:0000256" key="1">
    <source>
        <dbReference type="ARBA" id="ARBA00001974"/>
    </source>
</evidence>
<feature type="transmembrane region" description="Helical" evidence="19">
    <location>
        <begin position="608"/>
        <end position="632"/>
    </location>
</feature>
<dbReference type="OrthoDB" id="167398at2759"/>
<evidence type="ECO:0000256" key="4">
    <source>
        <dbReference type="ARBA" id="ARBA00022448"/>
    </source>
</evidence>
<evidence type="ECO:0000259" key="20">
    <source>
        <dbReference type="PROSITE" id="PS51384"/>
    </source>
</evidence>
<dbReference type="GO" id="GO:0140618">
    <property type="term" value="F:ferric-chelate reductase (NADH) activity"/>
    <property type="evidence" value="ECO:0007669"/>
    <property type="project" value="UniProtKB-EC"/>
</dbReference>
<keyword evidence="4" id="KW-0813">Transport</keyword>
<feature type="domain" description="FAD-binding FR-type" evidence="20">
    <location>
        <begin position="331"/>
        <end position="451"/>
    </location>
</feature>
<feature type="transmembrane region" description="Helical" evidence="19">
    <location>
        <begin position="229"/>
        <end position="250"/>
    </location>
</feature>
<keyword evidence="11" id="KW-0560">Oxidoreductase</keyword>
<dbReference type="SFLD" id="SFLDS00052">
    <property type="entry name" value="Ferric_Reductase_Domain"/>
    <property type="match status" value="1"/>
</dbReference>
<keyword evidence="22" id="KW-1185">Reference proteome</keyword>
<comment type="caution">
    <text evidence="21">The sequence shown here is derived from an EMBL/GenBank/DDBJ whole genome shotgun (WGS) entry which is preliminary data.</text>
</comment>
<dbReference type="SFLD" id="SFLDG01168">
    <property type="entry name" value="Ferric_reductase_subgroup_(FRE"/>
    <property type="match status" value="1"/>
</dbReference>
<dbReference type="PANTHER" id="PTHR11972:SF69">
    <property type="entry name" value="FERRIC REDUCTION OXIDASE 6-RELATED"/>
    <property type="match status" value="1"/>
</dbReference>
<dbReference type="InterPro" id="IPR013130">
    <property type="entry name" value="Fe3_Rdtase_TM_dom"/>
</dbReference>
<keyword evidence="8" id="KW-0479">Metal-binding</keyword>
<feature type="transmembrane region" description="Helical" evidence="19">
    <location>
        <begin position="82"/>
        <end position="107"/>
    </location>
</feature>
<keyword evidence="12" id="KW-0408">Iron</keyword>